<gene>
    <name evidence="1" type="ORF">ElyMa_005420200</name>
</gene>
<comment type="caution">
    <text evidence="1">The sequence shown here is derived from an EMBL/GenBank/DDBJ whole genome shotgun (WGS) entry which is preliminary data.</text>
</comment>
<evidence type="ECO:0000313" key="1">
    <source>
        <dbReference type="EMBL" id="GFR61008.1"/>
    </source>
</evidence>
<dbReference type="EMBL" id="BMAT01010806">
    <property type="protein sequence ID" value="GFR61008.1"/>
    <property type="molecule type" value="Genomic_DNA"/>
</dbReference>
<accession>A0AAV4EKM4</accession>
<sequence>MPLGIASNGAQMTNYSCTLIVLVNVDVCGDKQVKDTKLGNMTGGVHTLDVGAITSNSRIEPVVFNFRRASNAQNNAQDVLQAEVVPYIGTERNVAFLT</sequence>
<dbReference type="Proteomes" id="UP000762676">
    <property type="component" value="Unassembled WGS sequence"/>
</dbReference>
<dbReference type="AlphaFoldDB" id="A0AAV4EKM4"/>
<reference evidence="1 2" key="1">
    <citation type="journal article" date="2021" name="Elife">
        <title>Chloroplast acquisition without the gene transfer in kleptoplastic sea slugs, Plakobranchus ocellatus.</title>
        <authorList>
            <person name="Maeda T."/>
            <person name="Takahashi S."/>
            <person name="Yoshida T."/>
            <person name="Shimamura S."/>
            <person name="Takaki Y."/>
            <person name="Nagai Y."/>
            <person name="Toyoda A."/>
            <person name="Suzuki Y."/>
            <person name="Arimoto A."/>
            <person name="Ishii H."/>
            <person name="Satoh N."/>
            <person name="Nishiyama T."/>
            <person name="Hasebe M."/>
            <person name="Maruyama T."/>
            <person name="Minagawa J."/>
            <person name="Obokata J."/>
            <person name="Shigenobu S."/>
        </authorList>
    </citation>
    <scope>NUCLEOTIDE SEQUENCE [LARGE SCALE GENOMIC DNA]</scope>
</reference>
<organism evidence="1 2">
    <name type="scientific">Elysia marginata</name>
    <dbReference type="NCBI Taxonomy" id="1093978"/>
    <lineage>
        <taxon>Eukaryota</taxon>
        <taxon>Metazoa</taxon>
        <taxon>Spiralia</taxon>
        <taxon>Lophotrochozoa</taxon>
        <taxon>Mollusca</taxon>
        <taxon>Gastropoda</taxon>
        <taxon>Heterobranchia</taxon>
        <taxon>Euthyneura</taxon>
        <taxon>Panpulmonata</taxon>
        <taxon>Sacoglossa</taxon>
        <taxon>Placobranchoidea</taxon>
        <taxon>Plakobranchidae</taxon>
        <taxon>Elysia</taxon>
    </lineage>
</organism>
<keyword evidence="2" id="KW-1185">Reference proteome</keyword>
<proteinExistence type="predicted"/>
<evidence type="ECO:0000313" key="2">
    <source>
        <dbReference type="Proteomes" id="UP000762676"/>
    </source>
</evidence>
<protein>
    <submittedName>
        <fullName evidence="1">Uncharacterized protein</fullName>
    </submittedName>
</protein>
<name>A0AAV4EKM4_9GAST</name>